<dbReference type="AlphaFoldDB" id="A0AAV8ZFK4"/>
<dbReference type="EMBL" id="JAPWTK010000003">
    <property type="protein sequence ID" value="KAJ8962318.1"/>
    <property type="molecule type" value="Genomic_DNA"/>
</dbReference>
<keyword evidence="5 6" id="KW-0472">Membrane</keyword>
<evidence type="ECO:0000313" key="8">
    <source>
        <dbReference type="EMBL" id="KAJ8962318.1"/>
    </source>
</evidence>
<feature type="non-terminal residue" evidence="8">
    <location>
        <position position="1"/>
    </location>
</feature>
<evidence type="ECO:0000256" key="2">
    <source>
        <dbReference type="ARBA" id="ARBA00006565"/>
    </source>
</evidence>
<evidence type="ECO:0000256" key="1">
    <source>
        <dbReference type="ARBA" id="ARBA00004127"/>
    </source>
</evidence>
<dbReference type="Pfam" id="PF10277">
    <property type="entry name" value="Frag1"/>
    <property type="match status" value="1"/>
</dbReference>
<organism evidence="8 9">
    <name type="scientific">Aromia moschata</name>
    <dbReference type="NCBI Taxonomy" id="1265417"/>
    <lineage>
        <taxon>Eukaryota</taxon>
        <taxon>Metazoa</taxon>
        <taxon>Ecdysozoa</taxon>
        <taxon>Arthropoda</taxon>
        <taxon>Hexapoda</taxon>
        <taxon>Insecta</taxon>
        <taxon>Pterygota</taxon>
        <taxon>Neoptera</taxon>
        <taxon>Endopterygota</taxon>
        <taxon>Coleoptera</taxon>
        <taxon>Polyphaga</taxon>
        <taxon>Cucujiformia</taxon>
        <taxon>Chrysomeloidea</taxon>
        <taxon>Cerambycidae</taxon>
        <taxon>Cerambycinae</taxon>
        <taxon>Callichromatini</taxon>
        <taxon>Aromia</taxon>
    </lineage>
</organism>
<evidence type="ECO:0000256" key="3">
    <source>
        <dbReference type="ARBA" id="ARBA00022692"/>
    </source>
</evidence>
<keyword evidence="4 6" id="KW-1133">Transmembrane helix</keyword>
<proteinExistence type="inferred from homology"/>
<feature type="domain" description="CWH43-like N-terminal" evidence="7">
    <location>
        <begin position="25"/>
        <end position="201"/>
    </location>
</feature>
<dbReference type="Proteomes" id="UP001162162">
    <property type="component" value="Unassembled WGS sequence"/>
</dbReference>
<dbReference type="InterPro" id="IPR019402">
    <property type="entry name" value="CWH43_N"/>
</dbReference>
<dbReference type="InterPro" id="IPR050911">
    <property type="entry name" value="DRAM/TMEM150_Autophagy_Mod"/>
</dbReference>
<feature type="transmembrane region" description="Helical" evidence="6">
    <location>
        <begin position="83"/>
        <end position="103"/>
    </location>
</feature>
<reference evidence="8" key="1">
    <citation type="journal article" date="2023" name="Insect Mol. Biol.">
        <title>Genome sequencing provides insights into the evolution of gene families encoding plant cell wall-degrading enzymes in longhorned beetles.</title>
        <authorList>
            <person name="Shin N.R."/>
            <person name="Okamura Y."/>
            <person name="Kirsch R."/>
            <person name="Pauchet Y."/>
        </authorList>
    </citation>
    <scope>NUCLEOTIDE SEQUENCE</scope>
    <source>
        <strain evidence="8">AMC_N1</strain>
    </source>
</reference>
<feature type="transmembrane region" description="Helical" evidence="6">
    <location>
        <begin position="20"/>
        <end position="38"/>
    </location>
</feature>
<keyword evidence="3 6" id="KW-0812">Transmembrane</keyword>
<evidence type="ECO:0000313" key="9">
    <source>
        <dbReference type="Proteomes" id="UP001162162"/>
    </source>
</evidence>
<name>A0AAV8ZFK4_9CUCU</name>
<accession>A0AAV8ZFK4</accession>
<comment type="similarity">
    <text evidence="2">Belongs to the DRAM/TMEM150 family.</text>
</comment>
<feature type="transmembrane region" description="Helical" evidence="6">
    <location>
        <begin position="59"/>
        <end position="77"/>
    </location>
</feature>
<dbReference type="PANTHER" id="PTHR21324:SF2">
    <property type="entry name" value="EG:22E5.9 PROTEIN"/>
    <property type="match status" value="1"/>
</dbReference>
<dbReference type="GO" id="GO:0012505">
    <property type="term" value="C:endomembrane system"/>
    <property type="evidence" value="ECO:0007669"/>
    <property type="project" value="UniProtKB-SubCell"/>
</dbReference>
<evidence type="ECO:0000256" key="6">
    <source>
        <dbReference type="SAM" id="Phobius"/>
    </source>
</evidence>
<evidence type="ECO:0000259" key="7">
    <source>
        <dbReference type="Pfam" id="PF10277"/>
    </source>
</evidence>
<gene>
    <name evidence="8" type="ORF">NQ318_018297</name>
</gene>
<evidence type="ECO:0000256" key="4">
    <source>
        <dbReference type="ARBA" id="ARBA00022989"/>
    </source>
</evidence>
<dbReference type="PANTHER" id="PTHR21324">
    <property type="entry name" value="FASTING-INDUCIBLE INTEGRAL MEMBRANE PROTEIN TM6P1-RELATED"/>
    <property type="match status" value="1"/>
</dbReference>
<feature type="transmembrane region" description="Helical" evidence="6">
    <location>
        <begin position="172"/>
        <end position="194"/>
    </location>
</feature>
<comment type="subcellular location">
    <subcellularLocation>
        <location evidence="1">Endomembrane system</location>
        <topology evidence="1">Multi-pass membrane protein</topology>
    </subcellularLocation>
</comment>
<keyword evidence="9" id="KW-1185">Reference proteome</keyword>
<feature type="transmembrane region" description="Helical" evidence="6">
    <location>
        <begin position="131"/>
        <end position="152"/>
    </location>
</feature>
<comment type="caution">
    <text evidence="8">The sequence shown here is derived from an EMBL/GenBank/DDBJ whole genome shotgun (WGS) entry which is preliminary data.</text>
</comment>
<evidence type="ECO:0000256" key="5">
    <source>
        <dbReference type="ARBA" id="ARBA00023136"/>
    </source>
</evidence>
<sequence>YIDWQYSSIHEQISPYHSTYVYLGIYTVLVALTMYVKYRQVKEIFSRHDIRSSYKVNIISFYVGMLAATGISLVANFPETSVLTVHVTGAFMAFGLGAVYQCLQVGKSIKLFLYYKVSHVMENKYRNIIRLMLSIVSIVTFFICAVFALIAFGMYDGDTIQNWKKEDNGFRFHIISTVSEWVCASCTLTFICMFQTEFEDIDMKEPQICIEDNFVRRVDNRDMELKIYDRY</sequence>
<protein>
    <recommendedName>
        <fullName evidence="7">CWH43-like N-terminal domain-containing protein</fullName>
    </recommendedName>
</protein>